<dbReference type="EMBL" id="CP031124">
    <property type="protein sequence ID" value="AXF84427.1"/>
    <property type="molecule type" value="Genomic_DNA"/>
</dbReference>
<dbReference type="AlphaFoldDB" id="A0A345D7T9"/>
<gene>
    <name evidence="1" type="ORF">DTO96_100134</name>
</gene>
<organism evidence="1 2">
    <name type="scientific">Ephemeroptericola cinctiostellae</name>
    <dbReference type="NCBI Taxonomy" id="2268024"/>
    <lineage>
        <taxon>Bacteria</taxon>
        <taxon>Pseudomonadati</taxon>
        <taxon>Pseudomonadota</taxon>
        <taxon>Betaproteobacteria</taxon>
        <taxon>Burkholderiales</taxon>
        <taxon>Burkholderiaceae</taxon>
        <taxon>Ephemeroptericola</taxon>
    </lineage>
</organism>
<proteinExistence type="predicted"/>
<name>A0A345D7T9_9BURK</name>
<reference evidence="2" key="1">
    <citation type="submission" date="2018-07" db="EMBL/GenBank/DDBJ databases">
        <authorList>
            <person name="Kim H."/>
        </authorList>
    </citation>
    <scope>NUCLEOTIDE SEQUENCE [LARGE SCALE GENOMIC DNA]</scope>
    <source>
        <strain evidence="2">F02</strain>
    </source>
</reference>
<accession>A0A345D7T9</accession>
<evidence type="ECO:0000313" key="2">
    <source>
        <dbReference type="Proteomes" id="UP000252182"/>
    </source>
</evidence>
<dbReference type="KEGG" id="hyf:DTO96_100134"/>
<sequence>MNINSPVVKRIFANKSHIFYFLMDKLDSAQQKSDKLGIFHPEVGIFIFLDGF</sequence>
<keyword evidence="2" id="KW-1185">Reference proteome</keyword>
<dbReference type="Proteomes" id="UP000252182">
    <property type="component" value="Chromosome"/>
</dbReference>
<evidence type="ECO:0000313" key="1">
    <source>
        <dbReference type="EMBL" id="AXF84427.1"/>
    </source>
</evidence>
<protein>
    <submittedName>
        <fullName evidence="1">Uncharacterized protein</fullName>
    </submittedName>
</protein>